<dbReference type="InterPro" id="IPR036388">
    <property type="entry name" value="WH-like_DNA-bd_sf"/>
</dbReference>
<reference evidence="11" key="1">
    <citation type="submission" date="2016-10" db="EMBL/GenBank/DDBJ databases">
        <authorList>
            <person name="Varghese N."/>
            <person name="Submissions S."/>
        </authorList>
    </citation>
    <scope>NUCLEOTIDE SEQUENCE [LARGE SCALE GENOMIC DNA]</scope>
    <source>
        <strain evidence="11">CGMCC 1.9108</strain>
    </source>
</reference>
<comment type="catalytic activity">
    <reaction evidence="8">
        <text>a 6-O-methyl-2'-deoxyguanosine in DNA + L-cysteinyl-[protein] = S-methyl-L-cysteinyl-[protein] + a 2'-deoxyguanosine in DNA</text>
        <dbReference type="Rhea" id="RHEA:24000"/>
        <dbReference type="Rhea" id="RHEA-COMP:10131"/>
        <dbReference type="Rhea" id="RHEA-COMP:10132"/>
        <dbReference type="Rhea" id="RHEA-COMP:11367"/>
        <dbReference type="Rhea" id="RHEA-COMP:11368"/>
        <dbReference type="ChEBI" id="CHEBI:29950"/>
        <dbReference type="ChEBI" id="CHEBI:82612"/>
        <dbReference type="ChEBI" id="CHEBI:85445"/>
        <dbReference type="ChEBI" id="CHEBI:85448"/>
        <dbReference type="EC" id="2.1.1.63"/>
    </reaction>
</comment>
<dbReference type="InterPro" id="IPR014048">
    <property type="entry name" value="MethylDNA_cys_MeTrfase_DNA-bd"/>
</dbReference>
<dbReference type="AlphaFoldDB" id="A0A1G6N689"/>
<dbReference type="GO" id="GO:0006281">
    <property type="term" value="P:DNA repair"/>
    <property type="evidence" value="ECO:0007669"/>
    <property type="project" value="UniProtKB-KW"/>
</dbReference>
<dbReference type="Gene3D" id="3.30.160.70">
    <property type="entry name" value="Methylated DNA-protein cysteine methyltransferase domain"/>
    <property type="match status" value="1"/>
</dbReference>
<dbReference type="Gene3D" id="1.10.10.10">
    <property type="entry name" value="Winged helix-like DNA-binding domain superfamily/Winged helix DNA-binding domain"/>
    <property type="match status" value="1"/>
</dbReference>
<dbReference type="EMBL" id="FMZV01000003">
    <property type="protein sequence ID" value="SDC63378.1"/>
    <property type="molecule type" value="Genomic_DNA"/>
</dbReference>
<evidence type="ECO:0000256" key="2">
    <source>
        <dbReference type="ARBA" id="ARBA00008711"/>
    </source>
</evidence>
<dbReference type="InterPro" id="IPR001497">
    <property type="entry name" value="MethylDNA_cys_MeTrfase_AS"/>
</dbReference>
<dbReference type="PANTHER" id="PTHR10815">
    <property type="entry name" value="METHYLATED-DNA--PROTEIN-CYSTEINE METHYLTRANSFERASE"/>
    <property type="match status" value="1"/>
</dbReference>
<comment type="similarity">
    <text evidence="2">Belongs to the MGMT family.</text>
</comment>
<dbReference type="InterPro" id="IPR036631">
    <property type="entry name" value="MGMT_N_sf"/>
</dbReference>
<dbReference type="SUPFAM" id="SSF46767">
    <property type="entry name" value="Methylated DNA-protein cysteine methyltransferase, C-terminal domain"/>
    <property type="match status" value="1"/>
</dbReference>
<dbReference type="PANTHER" id="PTHR10815:SF5">
    <property type="entry name" value="METHYLATED-DNA--PROTEIN-CYSTEINE METHYLTRANSFERASE"/>
    <property type="match status" value="1"/>
</dbReference>
<evidence type="ECO:0000256" key="4">
    <source>
        <dbReference type="ARBA" id="ARBA00022603"/>
    </source>
</evidence>
<evidence type="ECO:0000259" key="9">
    <source>
        <dbReference type="Pfam" id="PF01035"/>
    </source>
</evidence>
<accession>A0A1G6N689</accession>
<keyword evidence="6" id="KW-0227">DNA damage</keyword>
<evidence type="ECO:0000313" key="11">
    <source>
        <dbReference type="Proteomes" id="UP000199628"/>
    </source>
</evidence>
<sequence>MLSLGTDAFPDRPGLRLQGLDTPLGTMIAACDDQRLHLLEFSDRRALPRQLRRLFRAFDGDIGFGRFPLTDRVERQLADFLEGRTERFDLPLALHGTDFSREVWLALMTLPAGKTISYGDLARRVGRAQSVRAVARANGANQIAIIIPCHRVIAADGALTGYGGGLWRKRWLIEHEARWQSSEGGEV</sequence>
<dbReference type="FunFam" id="1.10.10.10:FF:000214">
    <property type="entry name" value="Methylated-DNA--protein-cysteine methyltransferase"/>
    <property type="match status" value="1"/>
</dbReference>
<dbReference type="Pfam" id="PF01035">
    <property type="entry name" value="DNA_binding_1"/>
    <property type="match status" value="1"/>
</dbReference>
<proteinExistence type="inferred from homology"/>
<protein>
    <recommendedName>
        <fullName evidence="3">methylated-DNA--[protein]-cysteine S-methyltransferase</fullName>
        <ecNumber evidence="3">2.1.1.63</ecNumber>
    </recommendedName>
</protein>
<keyword evidence="11" id="KW-1185">Reference proteome</keyword>
<feature type="domain" description="Methylated-DNA-[protein]-cysteine S-methyltransferase DNA binding" evidence="9">
    <location>
        <begin position="98"/>
        <end position="177"/>
    </location>
</feature>
<evidence type="ECO:0000256" key="7">
    <source>
        <dbReference type="ARBA" id="ARBA00023204"/>
    </source>
</evidence>
<dbReference type="PROSITE" id="PS00374">
    <property type="entry name" value="MGMT"/>
    <property type="match status" value="1"/>
</dbReference>
<evidence type="ECO:0000256" key="6">
    <source>
        <dbReference type="ARBA" id="ARBA00022763"/>
    </source>
</evidence>
<dbReference type="InterPro" id="IPR036217">
    <property type="entry name" value="MethylDNA_cys_MeTrfase_DNAb"/>
</dbReference>
<evidence type="ECO:0000256" key="1">
    <source>
        <dbReference type="ARBA" id="ARBA00001286"/>
    </source>
</evidence>
<dbReference type="Proteomes" id="UP000199628">
    <property type="component" value="Unassembled WGS sequence"/>
</dbReference>
<dbReference type="SUPFAM" id="SSF53155">
    <property type="entry name" value="Methylated DNA-protein cysteine methyltransferase domain"/>
    <property type="match status" value="1"/>
</dbReference>
<dbReference type="STRING" id="639004.SAMN04488239_10349"/>
<evidence type="ECO:0000256" key="8">
    <source>
        <dbReference type="ARBA" id="ARBA00049348"/>
    </source>
</evidence>
<dbReference type="CDD" id="cd06445">
    <property type="entry name" value="ATase"/>
    <property type="match status" value="1"/>
</dbReference>
<gene>
    <name evidence="10" type="ORF">SAMN04488239_10349</name>
</gene>
<name>A0A1G6N689_9RHOB</name>
<keyword evidence="4 10" id="KW-0489">Methyltransferase</keyword>
<dbReference type="NCBIfam" id="TIGR00589">
    <property type="entry name" value="ogt"/>
    <property type="match status" value="1"/>
</dbReference>
<organism evidence="10 11">
    <name type="scientific">Ruegeria marina</name>
    <dbReference type="NCBI Taxonomy" id="639004"/>
    <lineage>
        <taxon>Bacteria</taxon>
        <taxon>Pseudomonadati</taxon>
        <taxon>Pseudomonadota</taxon>
        <taxon>Alphaproteobacteria</taxon>
        <taxon>Rhodobacterales</taxon>
        <taxon>Roseobacteraceae</taxon>
        <taxon>Ruegeria</taxon>
    </lineage>
</organism>
<comment type="catalytic activity">
    <reaction evidence="1">
        <text>a 4-O-methyl-thymidine in DNA + L-cysteinyl-[protein] = a thymidine in DNA + S-methyl-L-cysteinyl-[protein]</text>
        <dbReference type="Rhea" id="RHEA:53428"/>
        <dbReference type="Rhea" id="RHEA-COMP:10131"/>
        <dbReference type="Rhea" id="RHEA-COMP:10132"/>
        <dbReference type="Rhea" id="RHEA-COMP:13555"/>
        <dbReference type="Rhea" id="RHEA-COMP:13556"/>
        <dbReference type="ChEBI" id="CHEBI:29950"/>
        <dbReference type="ChEBI" id="CHEBI:82612"/>
        <dbReference type="ChEBI" id="CHEBI:137386"/>
        <dbReference type="ChEBI" id="CHEBI:137387"/>
        <dbReference type="EC" id="2.1.1.63"/>
    </reaction>
</comment>
<dbReference type="GO" id="GO:0003908">
    <property type="term" value="F:methylated-DNA-[protein]-cysteine S-methyltransferase activity"/>
    <property type="evidence" value="ECO:0007669"/>
    <property type="project" value="UniProtKB-EC"/>
</dbReference>
<keyword evidence="5 10" id="KW-0808">Transferase</keyword>
<evidence type="ECO:0000256" key="5">
    <source>
        <dbReference type="ARBA" id="ARBA00022679"/>
    </source>
</evidence>
<evidence type="ECO:0000256" key="3">
    <source>
        <dbReference type="ARBA" id="ARBA00011918"/>
    </source>
</evidence>
<evidence type="ECO:0000313" key="10">
    <source>
        <dbReference type="EMBL" id="SDC63378.1"/>
    </source>
</evidence>
<dbReference type="GO" id="GO:0032259">
    <property type="term" value="P:methylation"/>
    <property type="evidence" value="ECO:0007669"/>
    <property type="project" value="UniProtKB-KW"/>
</dbReference>
<keyword evidence="7" id="KW-0234">DNA repair</keyword>
<dbReference type="EC" id="2.1.1.63" evidence="3"/>